<feature type="domain" description="Fatty acid desaturase" evidence="15">
    <location>
        <begin position="47"/>
        <end position="249"/>
    </location>
</feature>
<dbReference type="Pfam" id="PF00487">
    <property type="entry name" value="FA_desaturase"/>
    <property type="match status" value="1"/>
</dbReference>
<dbReference type="OMA" id="IDICAYL"/>
<dbReference type="PANTHER" id="PTHR11351">
    <property type="entry name" value="ACYL-COA DESATURASE"/>
    <property type="match status" value="1"/>
</dbReference>
<feature type="transmembrane region" description="Helical" evidence="14">
    <location>
        <begin position="12"/>
        <end position="33"/>
    </location>
</feature>
<dbReference type="PANTHER" id="PTHR11351:SF31">
    <property type="entry name" value="DESATURASE 1, ISOFORM A-RELATED"/>
    <property type="match status" value="1"/>
</dbReference>
<dbReference type="GO" id="GO:0005506">
    <property type="term" value="F:iron ion binding"/>
    <property type="evidence" value="ECO:0007669"/>
    <property type="project" value="TreeGrafter"/>
</dbReference>
<keyword evidence="6" id="KW-0276">Fatty acid metabolism</keyword>
<comment type="cofactor">
    <cofactor evidence="13">
        <name>Fe(2+)</name>
        <dbReference type="ChEBI" id="CHEBI:29033"/>
    </cofactor>
</comment>
<name>T1KQX0_TETUR</name>
<accession>T1KQX0</accession>
<proteinExistence type="inferred from homology"/>
<dbReference type="KEGG" id="tut:107366559"/>
<comment type="subcellular location">
    <subcellularLocation>
        <location evidence="1">Membrane</location>
        <topology evidence="1">Multi-pass membrane protein</topology>
    </subcellularLocation>
</comment>
<dbReference type="GO" id="GO:0006636">
    <property type="term" value="P:unsaturated fatty acid biosynthetic process"/>
    <property type="evidence" value="ECO:0007669"/>
    <property type="project" value="TreeGrafter"/>
</dbReference>
<gene>
    <name evidence="16" type="primary">107366559</name>
</gene>
<dbReference type="eggNOG" id="KOG1600">
    <property type="taxonomic scope" value="Eukaryota"/>
</dbReference>
<dbReference type="AlphaFoldDB" id="T1KQX0"/>
<evidence type="ECO:0000313" key="17">
    <source>
        <dbReference type="Proteomes" id="UP000015104"/>
    </source>
</evidence>
<keyword evidence="7 14" id="KW-1133">Transmembrane helix</keyword>
<dbReference type="GO" id="GO:0005789">
    <property type="term" value="C:endoplasmic reticulum membrane"/>
    <property type="evidence" value="ECO:0007669"/>
    <property type="project" value="TreeGrafter"/>
</dbReference>
<evidence type="ECO:0000313" key="16">
    <source>
        <dbReference type="EnsemblMetazoa" id="tetur18g01450.1"/>
    </source>
</evidence>
<evidence type="ECO:0000256" key="9">
    <source>
        <dbReference type="ARBA" id="ARBA00023004"/>
    </source>
</evidence>
<dbReference type="Proteomes" id="UP000015104">
    <property type="component" value="Unassembled WGS sequence"/>
</dbReference>
<keyword evidence="11 14" id="KW-0472">Membrane</keyword>
<keyword evidence="17" id="KW-1185">Reference proteome</keyword>
<evidence type="ECO:0000256" key="8">
    <source>
        <dbReference type="ARBA" id="ARBA00023002"/>
    </source>
</evidence>
<evidence type="ECO:0000256" key="6">
    <source>
        <dbReference type="ARBA" id="ARBA00022832"/>
    </source>
</evidence>
<comment type="similarity">
    <text evidence="2 13">Belongs to the fatty acid desaturase type 1 family.</text>
</comment>
<evidence type="ECO:0000256" key="13">
    <source>
        <dbReference type="RuleBase" id="RU000581"/>
    </source>
</evidence>
<dbReference type="EnsemblMetazoa" id="tetur18g01450.1">
    <property type="protein sequence ID" value="tetur18g01450.1"/>
    <property type="gene ID" value="tetur18g01450"/>
</dbReference>
<dbReference type="OrthoDB" id="10260134at2759"/>
<comment type="domain">
    <text evidence="13">The histidine box domains are involved in binding the catalytic metal ions.</text>
</comment>
<keyword evidence="4 13" id="KW-0812">Transmembrane</keyword>
<reference evidence="17" key="1">
    <citation type="submission" date="2011-08" db="EMBL/GenBank/DDBJ databases">
        <authorList>
            <person name="Rombauts S."/>
        </authorList>
    </citation>
    <scope>NUCLEOTIDE SEQUENCE</scope>
    <source>
        <strain evidence="17">London</strain>
    </source>
</reference>
<keyword evidence="10" id="KW-0443">Lipid metabolism</keyword>
<evidence type="ECO:0000256" key="11">
    <source>
        <dbReference type="ARBA" id="ARBA00023136"/>
    </source>
</evidence>
<keyword evidence="3 13" id="KW-0444">Lipid biosynthesis</keyword>
<protein>
    <recommendedName>
        <fullName evidence="15">Fatty acid desaturase domain-containing protein</fullName>
    </recommendedName>
</protein>
<sequence>MIKSDKEVNYKPSLIWPMVLFFVFIHLASFYGFYLSFYAKTQTHLTVYLLIVFGGLGVTAGAHRLWSHGAYKAKLPLRIFLAALQTLSLQRDIYEWCRDHRIHHKFCETDADPHDARRGFFYSHIGWLIVQKHPMVSIRRQQIDYSDLLSDPVVRYQRTFYIPLVILLGVVIPTLIPYYFWSEDLIISLFTCFFLRYVISLHIAFCINSVAHMYGQRPYDKHINSRDSLGLALTAMGEGFHNYHHTFPQDYSTSEWGWKFNLTTFFIDICAYLGLAYNLKTMDKQTIAARKLRSGDKIN</sequence>
<evidence type="ECO:0000256" key="14">
    <source>
        <dbReference type="SAM" id="Phobius"/>
    </source>
</evidence>
<evidence type="ECO:0000256" key="12">
    <source>
        <dbReference type="ARBA" id="ARBA00023160"/>
    </source>
</evidence>
<dbReference type="GO" id="GO:0004768">
    <property type="term" value="F:stearoyl-CoA 9-desaturase activity"/>
    <property type="evidence" value="ECO:0007669"/>
    <property type="project" value="TreeGrafter"/>
</dbReference>
<feature type="transmembrane region" description="Helical" evidence="14">
    <location>
        <begin position="45"/>
        <end position="66"/>
    </location>
</feature>
<keyword evidence="9" id="KW-0408">Iron</keyword>
<keyword evidence="8 13" id="KW-0560">Oxidoreductase</keyword>
<evidence type="ECO:0000256" key="10">
    <source>
        <dbReference type="ARBA" id="ARBA00023098"/>
    </source>
</evidence>
<evidence type="ECO:0000256" key="3">
    <source>
        <dbReference type="ARBA" id="ARBA00022516"/>
    </source>
</evidence>
<evidence type="ECO:0000256" key="2">
    <source>
        <dbReference type="ARBA" id="ARBA00009295"/>
    </source>
</evidence>
<dbReference type="InterPro" id="IPR005804">
    <property type="entry name" value="FA_desaturase_dom"/>
</dbReference>
<dbReference type="PRINTS" id="PR00075">
    <property type="entry name" value="FACDDSATRASE"/>
</dbReference>
<evidence type="ECO:0000256" key="1">
    <source>
        <dbReference type="ARBA" id="ARBA00004141"/>
    </source>
</evidence>
<reference evidence="16" key="2">
    <citation type="submission" date="2015-06" db="UniProtKB">
        <authorList>
            <consortium name="EnsemblMetazoa"/>
        </authorList>
    </citation>
    <scope>IDENTIFICATION</scope>
</reference>
<keyword evidence="5" id="KW-0479">Metal-binding</keyword>
<evidence type="ECO:0000256" key="4">
    <source>
        <dbReference type="ARBA" id="ARBA00022692"/>
    </source>
</evidence>
<organism evidence="16 17">
    <name type="scientific">Tetranychus urticae</name>
    <name type="common">Two-spotted spider mite</name>
    <dbReference type="NCBI Taxonomy" id="32264"/>
    <lineage>
        <taxon>Eukaryota</taxon>
        <taxon>Metazoa</taxon>
        <taxon>Ecdysozoa</taxon>
        <taxon>Arthropoda</taxon>
        <taxon>Chelicerata</taxon>
        <taxon>Arachnida</taxon>
        <taxon>Acari</taxon>
        <taxon>Acariformes</taxon>
        <taxon>Trombidiformes</taxon>
        <taxon>Prostigmata</taxon>
        <taxon>Eleutherengona</taxon>
        <taxon>Raphignathae</taxon>
        <taxon>Tetranychoidea</taxon>
        <taxon>Tetranychidae</taxon>
        <taxon>Tetranychus</taxon>
    </lineage>
</organism>
<dbReference type="InterPro" id="IPR015876">
    <property type="entry name" value="Acyl-CoA_DS"/>
</dbReference>
<evidence type="ECO:0000256" key="5">
    <source>
        <dbReference type="ARBA" id="ARBA00022723"/>
    </source>
</evidence>
<evidence type="ECO:0000259" key="15">
    <source>
        <dbReference type="Pfam" id="PF00487"/>
    </source>
</evidence>
<dbReference type="CDD" id="cd03505">
    <property type="entry name" value="Delta9-FADS-like"/>
    <property type="match status" value="1"/>
</dbReference>
<dbReference type="PROSITE" id="PS00476">
    <property type="entry name" value="FATTY_ACID_DESATUR_1"/>
    <property type="match status" value="1"/>
</dbReference>
<dbReference type="EMBL" id="CAEY01000382">
    <property type="status" value="NOT_ANNOTATED_CDS"/>
    <property type="molecule type" value="Genomic_DNA"/>
</dbReference>
<dbReference type="InterPro" id="IPR001522">
    <property type="entry name" value="FADS-1_CS"/>
</dbReference>
<keyword evidence="12 13" id="KW-0275">Fatty acid biosynthesis</keyword>
<evidence type="ECO:0000256" key="7">
    <source>
        <dbReference type="ARBA" id="ARBA00022989"/>
    </source>
</evidence>
<feature type="transmembrane region" description="Helical" evidence="14">
    <location>
        <begin position="186"/>
        <end position="207"/>
    </location>
</feature>
<feature type="transmembrane region" description="Helical" evidence="14">
    <location>
        <begin position="160"/>
        <end position="180"/>
    </location>
</feature>
<dbReference type="HOGENOM" id="CLU_027359_0_0_1"/>